<evidence type="ECO:0000313" key="3">
    <source>
        <dbReference type="Proteomes" id="UP000054632"/>
    </source>
</evidence>
<dbReference type="Proteomes" id="UP000054995">
    <property type="component" value="Unassembled WGS sequence"/>
</dbReference>
<accession>A0A0V1DZ29</accession>
<organism evidence="1 3">
    <name type="scientific">Trichinella pseudospiralis</name>
    <name type="common">Parasitic roundworm</name>
    <dbReference type="NCBI Taxonomy" id="6337"/>
    <lineage>
        <taxon>Eukaryota</taxon>
        <taxon>Metazoa</taxon>
        <taxon>Ecdysozoa</taxon>
        <taxon>Nematoda</taxon>
        <taxon>Enoplea</taxon>
        <taxon>Dorylaimia</taxon>
        <taxon>Trichinellida</taxon>
        <taxon>Trichinellidae</taxon>
        <taxon>Trichinella</taxon>
    </lineage>
</organism>
<dbReference type="EMBL" id="JYDR01000155">
    <property type="protein sequence ID" value="KRY66825.1"/>
    <property type="molecule type" value="Genomic_DNA"/>
</dbReference>
<dbReference type="AlphaFoldDB" id="A0A0V1DZ29"/>
<gene>
    <name evidence="1" type="ORF">T4A_13763</name>
    <name evidence="2" type="ORF">T4D_2947</name>
</gene>
<evidence type="ECO:0000313" key="2">
    <source>
        <dbReference type="EMBL" id="KRY86857.1"/>
    </source>
</evidence>
<keyword evidence="4" id="KW-1185">Reference proteome</keyword>
<reference evidence="3 4" key="1">
    <citation type="submission" date="2015-01" db="EMBL/GenBank/DDBJ databases">
        <title>Evolution of Trichinella species and genotypes.</title>
        <authorList>
            <person name="Korhonen P.K."/>
            <person name="Edoardo P."/>
            <person name="Giuseppe L.R."/>
            <person name="Gasser R.B."/>
        </authorList>
    </citation>
    <scope>NUCLEOTIDE SEQUENCE [LARGE SCALE GENOMIC DNA]</scope>
    <source>
        <strain evidence="1">ISS13</strain>
        <strain evidence="2">ISS470</strain>
    </source>
</reference>
<evidence type="ECO:0000313" key="4">
    <source>
        <dbReference type="Proteomes" id="UP000054995"/>
    </source>
</evidence>
<name>A0A0V1DZ29_TRIPS</name>
<evidence type="ECO:0000313" key="1">
    <source>
        <dbReference type="EMBL" id="KRY66825.1"/>
    </source>
</evidence>
<proteinExistence type="predicted"/>
<dbReference type="Proteomes" id="UP000054632">
    <property type="component" value="Unassembled WGS sequence"/>
</dbReference>
<sequence>MAGRRKRRAIAGWRKKRRWYERRKTYQDGGREGLDGEIDSGDSVCYIIPMEEMESSFPSMTLPPLNRV</sequence>
<comment type="caution">
    <text evidence="1">The sequence shown here is derived from an EMBL/GenBank/DDBJ whole genome shotgun (WGS) entry which is preliminary data.</text>
</comment>
<dbReference type="EMBL" id="JYDT01000065">
    <property type="protein sequence ID" value="KRY86857.1"/>
    <property type="molecule type" value="Genomic_DNA"/>
</dbReference>
<protein>
    <submittedName>
        <fullName evidence="1">Uncharacterized protein</fullName>
    </submittedName>
</protein>